<feature type="transmembrane region" description="Helical" evidence="6">
    <location>
        <begin position="83"/>
        <end position="102"/>
    </location>
</feature>
<dbReference type="InterPro" id="IPR052524">
    <property type="entry name" value="MFS_Cyanate_Porter"/>
</dbReference>
<reference evidence="9" key="1">
    <citation type="journal article" date="2019" name="Int. J. Syst. Evol. Microbiol.">
        <title>The Global Catalogue of Microorganisms (GCM) 10K type strain sequencing project: providing services to taxonomists for standard genome sequencing and annotation.</title>
        <authorList>
            <consortium name="The Broad Institute Genomics Platform"/>
            <consortium name="The Broad Institute Genome Sequencing Center for Infectious Disease"/>
            <person name="Wu L."/>
            <person name="Ma J."/>
        </authorList>
    </citation>
    <scope>NUCLEOTIDE SEQUENCE [LARGE SCALE GENOMIC DNA]</scope>
    <source>
        <strain evidence="9">CGMCC 4.1434</strain>
    </source>
</reference>
<keyword evidence="4 6" id="KW-1133">Transmembrane helix</keyword>
<keyword evidence="5 6" id="KW-0472">Membrane</keyword>
<dbReference type="Pfam" id="PF07690">
    <property type="entry name" value="MFS_1"/>
    <property type="match status" value="1"/>
</dbReference>
<dbReference type="PANTHER" id="PTHR23523">
    <property type="match status" value="1"/>
</dbReference>
<feature type="transmembrane region" description="Helical" evidence="6">
    <location>
        <begin position="345"/>
        <end position="368"/>
    </location>
</feature>
<name>A0ABW0TG32_9BACL</name>
<feature type="transmembrane region" description="Helical" evidence="6">
    <location>
        <begin position="108"/>
        <end position="129"/>
    </location>
</feature>
<evidence type="ECO:0000256" key="4">
    <source>
        <dbReference type="ARBA" id="ARBA00022989"/>
    </source>
</evidence>
<keyword evidence="3 6" id="KW-0812">Transmembrane</keyword>
<feature type="transmembrane region" description="Helical" evidence="6">
    <location>
        <begin position="374"/>
        <end position="393"/>
    </location>
</feature>
<feature type="transmembrane region" description="Helical" evidence="6">
    <location>
        <begin position="312"/>
        <end position="333"/>
    </location>
</feature>
<feature type="transmembrane region" description="Helical" evidence="6">
    <location>
        <begin position="141"/>
        <end position="168"/>
    </location>
</feature>
<evidence type="ECO:0000256" key="6">
    <source>
        <dbReference type="SAM" id="Phobius"/>
    </source>
</evidence>
<dbReference type="InterPro" id="IPR036259">
    <property type="entry name" value="MFS_trans_sf"/>
</dbReference>
<keyword evidence="2" id="KW-0813">Transport</keyword>
<dbReference type="InterPro" id="IPR011701">
    <property type="entry name" value="MFS"/>
</dbReference>
<evidence type="ECO:0000313" key="9">
    <source>
        <dbReference type="Proteomes" id="UP001596109"/>
    </source>
</evidence>
<evidence type="ECO:0000259" key="7">
    <source>
        <dbReference type="PROSITE" id="PS50850"/>
    </source>
</evidence>
<feature type="transmembrane region" description="Helical" evidence="6">
    <location>
        <begin position="220"/>
        <end position="243"/>
    </location>
</feature>
<sequence length="407" mass="43993">MSNPYSNYPSRKLKFSRESWLLIIGIVFIASTLRSPLTTVGPLISFIRDSLTIPNVLAGFLTTIPLLAFALISPFAPKLARRYGLEMTLFISLILLTGGIIIRSFGSIPNLLIGTFLLGIAIAFGNVLLPSLIKLHFPLQLGLLTGIYSVAMNLSAAIAVGLSVPLAIDTPLGWKGALGIWGILPFIALLIWLPQLKKKKSDSIVAPDRQRSLPLWKSPLAWSITIFMGLQSLLFYTTAAWMPEVLKAQGIGADYAGWMISLQQFAQLPIMFLTPILAGKVKDQRMIVAGVAACYLLGYGGVFMGSNSLVPLWMIFIGIGAGAAFSLAMMFFTLRTRTSHEAAELSAMAQSFGYLLAATGPVLFGSLHDLTGGWIVPLLILLIGSLCVLLFGLKSGKDAFVLPKQKY</sequence>
<feature type="transmembrane region" description="Helical" evidence="6">
    <location>
        <begin position="286"/>
        <end position="306"/>
    </location>
</feature>
<evidence type="ECO:0000256" key="3">
    <source>
        <dbReference type="ARBA" id="ARBA00022692"/>
    </source>
</evidence>
<dbReference type="SUPFAM" id="SSF103473">
    <property type="entry name" value="MFS general substrate transporter"/>
    <property type="match status" value="1"/>
</dbReference>
<feature type="domain" description="Major facilitator superfamily (MFS) profile" evidence="7">
    <location>
        <begin position="20"/>
        <end position="396"/>
    </location>
</feature>
<accession>A0ABW0TG32</accession>
<keyword evidence="9" id="KW-1185">Reference proteome</keyword>
<comment type="caution">
    <text evidence="8">The sequence shown here is derived from an EMBL/GenBank/DDBJ whole genome shotgun (WGS) entry which is preliminary data.</text>
</comment>
<evidence type="ECO:0000256" key="5">
    <source>
        <dbReference type="ARBA" id="ARBA00023136"/>
    </source>
</evidence>
<dbReference type="CDD" id="cd17339">
    <property type="entry name" value="MFS_NIMT_CynX_like"/>
    <property type="match status" value="1"/>
</dbReference>
<evidence type="ECO:0000256" key="2">
    <source>
        <dbReference type="ARBA" id="ARBA00022448"/>
    </source>
</evidence>
<dbReference type="RefSeq" id="WP_381431512.1">
    <property type="nucleotide sequence ID" value="NZ_JBHSNO010000005.1"/>
</dbReference>
<dbReference type="PANTHER" id="PTHR23523:SF2">
    <property type="entry name" value="2-NITROIMIDAZOLE TRANSPORTER"/>
    <property type="match status" value="1"/>
</dbReference>
<comment type="subcellular location">
    <subcellularLocation>
        <location evidence="1">Cell membrane</location>
        <topology evidence="1">Multi-pass membrane protein</topology>
    </subcellularLocation>
</comment>
<dbReference type="EMBL" id="JBHSNO010000005">
    <property type="protein sequence ID" value="MFC5588312.1"/>
    <property type="molecule type" value="Genomic_DNA"/>
</dbReference>
<dbReference type="InterPro" id="IPR020846">
    <property type="entry name" value="MFS_dom"/>
</dbReference>
<feature type="transmembrane region" description="Helical" evidence="6">
    <location>
        <begin position="255"/>
        <end position="274"/>
    </location>
</feature>
<protein>
    <submittedName>
        <fullName evidence="8">CynX/NimT family MFS transporter</fullName>
    </submittedName>
</protein>
<feature type="transmembrane region" description="Helical" evidence="6">
    <location>
        <begin position="57"/>
        <end position="76"/>
    </location>
</feature>
<proteinExistence type="predicted"/>
<evidence type="ECO:0000256" key="1">
    <source>
        <dbReference type="ARBA" id="ARBA00004651"/>
    </source>
</evidence>
<dbReference type="PROSITE" id="PS50850">
    <property type="entry name" value="MFS"/>
    <property type="match status" value="1"/>
</dbReference>
<organism evidence="8 9">
    <name type="scientific">Sporosarcina soli</name>
    <dbReference type="NCBI Taxonomy" id="334736"/>
    <lineage>
        <taxon>Bacteria</taxon>
        <taxon>Bacillati</taxon>
        <taxon>Bacillota</taxon>
        <taxon>Bacilli</taxon>
        <taxon>Bacillales</taxon>
        <taxon>Caryophanaceae</taxon>
        <taxon>Sporosarcina</taxon>
    </lineage>
</organism>
<evidence type="ECO:0000313" key="8">
    <source>
        <dbReference type="EMBL" id="MFC5588312.1"/>
    </source>
</evidence>
<feature type="transmembrane region" description="Helical" evidence="6">
    <location>
        <begin position="174"/>
        <end position="193"/>
    </location>
</feature>
<dbReference type="Proteomes" id="UP001596109">
    <property type="component" value="Unassembled WGS sequence"/>
</dbReference>
<feature type="transmembrane region" description="Helical" evidence="6">
    <location>
        <begin position="20"/>
        <end position="37"/>
    </location>
</feature>
<dbReference type="Gene3D" id="1.20.1250.20">
    <property type="entry name" value="MFS general substrate transporter like domains"/>
    <property type="match status" value="2"/>
</dbReference>
<gene>
    <name evidence="8" type="ORF">ACFPRA_05420</name>
</gene>